<accession>A0ABX1TEN6</accession>
<dbReference type="GO" id="GO:0032259">
    <property type="term" value="P:methylation"/>
    <property type="evidence" value="ECO:0007669"/>
    <property type="project" value="UniProtKB-KW"/>
</dbReference>
<organism evidence="2 3">
    <name type="scientific">Candidatus Accumulibacter contiguus</name>
    <dbReference type="NCBI Taxonomy" id="2954381"/>
    <lineage>
        <taxon>Bacteria</taxon>
        <taxon>Pseudomonadati</taxon>
        <taxon>Pseudomonadota</taxon>
        <taxon>Betaproteobacteria</taxon>
        <taxon>Candidatus Accumulibacter</taxon>
    </lineage>
</organism>
<evidence type="ECO:0000313" key="3">
    <source>
        <dbReference type="Proteomes" id="UP000886469"/>
    </source>
</evidence>
<keyword evidence="2" id="KW-0489">Methyltransferase</keyword>
<dbReference type="InterPro" id="IPR029063">
    <property type="entry name" value="SAM-dependent_MTases_sf"/>
</dbReference>
<sequence length="238" mass="27535">MMREAILRGCCGVSYASATNCCWKFHDRIRRCLRRQVQVHRSQGPCLRQPGRAAQYPRIKTRRSRLPADSETRQVLDVPCGGGRVTVLLGQLGYEMSAGDYSDPMRQITRETTAANGLKVEIFKEDIEQLSQRDQSFDAIVCFRFFHHLPNAELRRKVVGELCRVARRHVAMSYFNPRTLRALEQEIRKLRGRKLTVFNTSLAEVSAYFAEYGFRLVKNFRLDLINNLHLAVFERAPR</sequence>
<keyword evidence="2" id="KW-0808">Transferase</keyword>
<name>A0ABX1TEN6_9PROT</name>
<reference evidence="2" key="1">
    <citation type="submission" date="2019-03" db="EMBL/GenBank/DDBJ databases">
        <title>Metabolic reconstructions from genomes of highly enriched 'Candidatus Accumulibacter' and 'Candidatus Competibacter' bioreactor populations.</title>
        <authorList>
            <person name="Annavajhala M.K."/>
            <person name="Welles L."/>
            <person name="Abbas B."/>
            <person name="Sorokin D."/>
            <person name="Park H."/>
            <person name="Van Loosdrecht M."/>
            <person name="Chandran K."/>
        </authorList>
    </citation>
    <scope>NUCLEOTIDE SEQUENCE</scope>
    <source>
        <strain evidence="2">SBR_L</strain>
    </source>
</reference>
<keyword evidence="3" id="KW-1185">Reference proteome</keyword>
<dbReference type="Pfam" id="PF13649">
    <property type="entry name" value="Methyltransf_25"/>
    <property type="match status" value="1"/>
</dbReference>
<protein>
    <submittedName>
        <fullName evidence="2">Class I SAM-dependent methyltransferase</fullName>
    </submittedName>
</protein>
<dbReference type="EMBL" id="SPMX01000071">
    <property type="protein sequence ID" value="NMQ07292.1"/>
    <property type="molecule type" value="Genomic_DNA"/>
</dbReference>
<proteinExistence type="predicted"/>
<evidence type="ECO:0000313" key="2">
    <source>
        <dbReference type="EMBL" id="NMQ07292.1"/>
    </source>
</evidence>
<dbReference type="Proteomes" id="UP000886469">
    <property type="component" value="Unassembled WGS sequence"/>
</dbReference>
<evidence type="ECO:0000259" key="1">
    <source>
        <dbReference type="Pfam" id="PF13649"/>
    </source>
</evidence>
<feature type="domain" description="Methyltransferase" evidence="1">
    <location>
        <begin position="75"/>
        <end position="167"/>
    </location>
</feature>
<dbReference type="CDD" id="cd02440">
    <property type="entry name" value="AdoMet_MTases"/>
    <property type="match status" value="1"/>
</dbReference>
<comment type="caution">
    <text evidence="2">The sequence shown here is derived from an EMBL/GenBank/DDBJ whole genome shotgun (WGS) entry which is preliminary data.</text>
</comment>
<dbReference type="SUPFAM" id="SSF53335">
    <property type="entry name" value="S-adenosyl-L-methionine-dependent methyltransferases"/>
    <property type="match status" value="1"/>
</dbReference>
<gene>
    <name evidence="2" type="ORF">E4Q08_19640</name>
</gene>
<dbReference type="GO" id="GO:0008168">
    <property type="term" value="F:methyltransferase activity"/>
    <property type="evidence" value="ECO:0007669"/>
    <property type="project" value="UniProtKB-KW"/>
</dbReference>
<dbReference type="InterPro" id="IPR041698">
    <property type="entry name" value="Methyltransf_25"/>
</dbReference>
<dbReference type="Gene3D" id="3.40.50.150">
    <property type="entry name" value="Vaccinia Virus protein VP39"/>
    <property type="match status" value="1"/>
</dbReference>